<dbReference type="Gene3D" id="1.20.900.10">
    <property type="entry name" value="Dbl homology (DH) domain"/>
    <property type="match status" value="1"/>
</dbReference>
<comment type="caution">
    <text evidence="3">The sequence shown here is derived from an EMBL/GenBank/DDBJ whole genome shotgun (WGS) entry which is preliminary data.</text>
</comment>
<accession>A0A9P7B8I0</accession>
<dbReference type="Pfam" id="PF00621">
    <property type="entry name" value="RhoGEF"/>
    <property type="match status" value="1"/>
</dbReference>
<name>A0A9P7B8I0_RHOMI</name>
<keyword evidence="4" id="KW-1185">Reference proteome</keyword>
<dbReference type="AlphaFoldDB" id="A0A9P7B8I0"/>
<feature type="domain" description="DH" evidence="2">
    <location>
        <begin position="19"/>
        <end position="206"/>
    </location>
</feature>
<dbReference type="GO" id="GO:0005085">
    <property type="term" value="F:guanyl-nucleotide exchange factor activity"/>
    <property type="evidence" value="ECO:0007669"/>
    <property type="project" value="InterPro"/>
</dbReference>
<dbReference type="InterPro" id="IPR011993">
    <property type="entry name" value="PH-like_dom_sf"/>
</dbReference>
<dbReference type="PANTHER" id="PTHR46572:SF1">
    <property type="entry name" value="RHO1 GUANINE NUCLEOTIDE EXCHANGE FACTOR TUS1"/>
    <property type="match status" value="1"/>
</dbReference>
<dbReference type="SUPFAM" id="SSF50729">
    <property type="entry name" value="PH domain-like"/>
    <property type="match status" value="1"/>
</dbReference>
<evidence type="ECO:0000313" key="4">
    <source>
        <dbReference type="Proteomes" id="UP000777482"/>
    </source>
</evidence>
<dbReference type="SUPFAM" id="SSF48065">
    <property type="entry name" value="DBL homology domain (DH-domain)"/>
    <property type="match status" value="1"/>
</dbReference>
<dbReference type="InterPro" id="IPR052233">
    <property type="entry name" value="Rho-type_GEFs"/>
</dbReference>
<dbReference type="EMBL" id="PUHQ01000016">
    <property type="protein sequence ID" value="KAG0664049.1"/>
    <property type="molecule type" value="Genomic_DNA"/>
</dbReference>
<protein>
    <recommendedName>
        <fullName evidence="2">DH domain-containing protein</fullName>
    </recommendedName>
</protein>
<organism evidence="3 4">
    <name type="scientific">Rhodotorula mucilaginosa</name>
    <name type="common">Yeast</name>
    <name type="synonym">Rhodotorula rubra</name>
    <dbReference type="NCBI Taxonomy" id="5537"/>
    <lineage>
        <taxon>Eukaryota</taxon>
        <taxon>Fungi</taxon>
        <taxon>Dikarya</taxon>
        <taxon>Basidiomycota</taxon>
        <taxon>Pucciniomycotina</taxon>
        <taxon>Microbotryomycetes</taxon>
        <taxon>Sporidiobolales</taxon>
        <taxon>Sporidiobolaceae</taxon>
        <taxon>Rhodotorula</taxon>
    </lineage>
</organism>
<feature type="compositionally biased region" description="Polar residues" evidence="1">
    <location>
        <begin position="300"/>
        <end position="309"/>
    </location>
</feature>
<feature type="region of interest" description="Disordered" evidence="1">
    <location>
        <begin position="299"/>
        <end position="328"/>
    </location>
</feature>
<reference evidence="3 4" key="1">
    <citation type="submission" date="2020-11" db="EMBL/GenBank/DDBJ databases">
        <title>Kefir isolates.</title>
        <authorList>
            <person name="Marcisauskas S."/>
            <person name="Kim Y."/>
            <person name="Blasche S."/>
        </authorList>
    </citation>
    <scope>NUCLEOTIDE SEQUENCE [LARGE SCALE GENOMIC DNA]</scope>
    <source>
        <strain evidence="3 4">KR</strain>
    </source>
</reference>
<dbReference type="Gene3D" id="2.30.29.30">
    <property type="entry name" value="Pleckstrin-homology domain (PH domain)/Phosphotyrosine-binding domain (PTB)"/>
    <property type="match status" value="1"/>
</dbReference>
<dbReference type="InterPro" id="IPR000219">
    <property type="entry name" value="DH_dom"/>
</dbReference>
<dbReference type="OrthoDB" id="2272012at2759"/>
<dbReference type="InterPro" id="IPR035899">
    <property type="entry name" value="DBL_dom_sf"/>
</dbReference>
<dbReference type="PANTHER" id="PTHR46572">
    <property type="entry name" value="RHO1 GDP-GTP EXCHANGE PROTEIN 1-RELATED"/>
    <property type="match status" value="1"/>
</dbReference>
<sequence length="556" mass="61713">MMSPSPVRQERTSASEGSALQNQITELLEGEQSYYDDLCLAFAEPLAASNPPIVPRSRLPAFLSEVLLNIDQIRTHSGSFLAALRLLQERDADANAVGDLVERAALEWGPAYHEYITRLPLADQRLRQEKTENPAFRDFLELFHDNPKACKRGFDTFHSRPTFRALRYILLLESILERCGTGGLRPASVERALVILRRQSAEADREIERTKQAAALRDLDHSFLFREDVVQDLNLRSPTRRLLHSGPVIWQLASGDQRSGFAFLFDHFLVFSKPPRPDREGRLRYIIKRRPVPLALVQLEPSSQPSATPSEPKHSFEGRSVGPGQRSAATDLHPVTYRQLGRSAGRVTFFVDSRAAADAWSAAISNVVTQRAPANPAFRRGVTFQTTYNGIAATLSVRVAGRDLLFAGGTGGVDVAWLDRLRDLRRVLHLSGVTHLARWAGPEGFLLVLAEGVLLAYPLDCVVPSGSGSISSVTEQGMTHGGGQTRLTLLGLDGDPELRSQATPRKFKIMQLYSLAGVPLRIEILQGHLALYHRHHIEVMDMETMRTLTVPDLLPV</sequence>
<evidence type="ECO:0000313" key="3">
    <source>
        <dbReference type="EMBL" id="KAG0664049.1"/>
    </source>
</evidence>
<gene>
    <name evidence="3" type="ORF">C6P46_001910</name>
</gene>
<dbReference type="PROSITE" id="PS50010">
    <property type="entry name" value="DH_2"/>
    <property type="match status" value="1"/>
</dbReference>
<evidence type="ECO:0000259" key="2">
    <source>
        <dbReference type="PROSITE" id="PS50010"/>
    </source>
</evidence>
<evidence type="ECO:0000256" key="1">
    <source>
        <dbReference type="SAM" id="MobiDB-lite"/>
    </source>
</evidence>
<dbReference type="Proteomes" id="UP000777482">
    <property type="component" value="Unassembled WGS sequence"/>
</dbReference>
<proteinExistence type="predicted"/>
<dbReference type="SMART" id="SM00325">
    <property type="entry name" value="RhoGEF"/>
    <property type="match status" value="1"/>
</dbReference>